<name>A0A927MRF1_9ACTN</name>
<evidence type="ECO:0000256" key="1">
    <source>
        <dbReference type="SAM" id="MobiDB-lite"/>
    </source>
</evidence>
<evidence type="ECO:0000313" key="3">
    <source>
        <dbReference type="Proteomes" id="UP000638648"/>
    </source>
</evidence>
<accession>A0A927MRF1</accession>
<feature type="compositionally biased region" description="Acidic residues" evidence="1">
    <location>
        <begin position="66"/>
        <end position="75"/>
    </location>
</feature>
<dbReference type="AlphaFoldDB" id="A0A927MRF1"/>
<reference evidence="2" key="1">
    <citation type="submission" date="2020-10" db="EMBL/GenBank/DDBJ databases">
        <title>Sequencing the genomes of 1000 actinobacteria strains.</title>
        <authorList>
            <person name="Klenk H.-P."/>
        </authorList>
    </citation>
    <scope>NUCLEOTIDE SEQUENCE</scope>
    <source>
        <strain evidence="2">DSM 45354</strain>
    </source>
</reference>
<protein>
    <submittedName>
        <fullName evidence="2">Uncharacterized protein</fullName>
    </submittedName>
</protein>
<organism evidence="2 3">
    <name type="scientific">Actinopolymorpha pittospori</name>
    <dbReference type="NCBI Taxonomy" id="648752"/>
    <lineage>
        <taxon>Bacteria</taxon>
        <taxon>Bacillati</taxon>
        <taxon>Actinomycetota</taxon>
        <taxon>Actinomycetes</taxon>
        <taxon>Propionibacteriales</taxon>
        <taxon>Actinopolymorphaceae</taxon>
        <taxon>Actinopolymorpha</taxon>
    </lineage>
</organism>
<evidence type="ECO:0000313" key="2">
    <source>
        <dbReference type="EMBL" id="MBE1605510.1"/>
    </source>
</evidence>
<dbReference type="EMBL" id="JADBEM010000001">
    <property type="protein sequence ID" value="MBE1605510.1"/>
    <property type="molecule type" value="Genomic_DNA"/>
</dbReference>
<dbReference type="Proteomes" id="UP000638648">
    <property type="component" value="Unassembled WGS sequence"/>
</dbReference>
<gene>
    <name evidence="2" type="ORF">HEB94_002358</name>
</gene>
<dbReference type="RefSeq" id="WP_192749841.1">
    <property type="nucleotide sequence ID" value="NZ_BAABJL010000023.1"/>
</dbReference>
<sequence length="75" mass="8133">MRATQFFELMNTVVFETSDETTVRLPSTRIQPIATDVDAADVDAAVVEVSTARRRKASAPLPGTDGPEDEREVGP</sequence>
<keyword evidence="3" id="KW-1185">Reference proteome</keyword>
<comment type="caution">
    <text evidence="2">The sequence shown here is derived from an EMBL/GenBank/DDBJ whole genome shotgun (WGS) entry which is preliminary data.</text>
</comment>
<proteinExistence type="predicted"/>
<feature type="region of interest" description="Disordered" evidence="1">
    <location>
        <begin position="50"/>
        <end position="75"/>
    </location>
</feature>